<comment type="caution">
    <text evidence="1">The sequence shown here is derived from an EMBL/GenBank/DDBJ whole genome shotgun (WGS) entry which is preliminary data.</text>
</comment>
<accession>A0A7X5ZVD6</accession>
<gene>
    <name evidence="1" type="ORF">FHR20_001565</name>
</gene>
<sequence length="625" mass="68237">MLLEFINRDLCSRKCGSKFFASIAIFGFMPGGVALAQENPYQYLTAIKPAISTLDENGVDMVSGKAHIEIPLLSFSKDLTALELKLDITQPGDVALSFSDIQRFGLPHNFDFAENAFYSESIGAVNAVSTPVGGGMTRGGYSWLMTNSDGSTYLPSIGPTNIIYLSNTARGEGYYTADGTRVHPLNSPGLRYPDRIQFPNGEVWRFYIQTAFDSAAQTLRMRPRSFSSSRGVTIEIQYRSDDVTQPAWGGVARVLSFNKAQVYCDESAMALCSNTTTALDYVDFVSSNSERSVMFRRKGQTQGRKITFAPGSPISADIQKVEDAGVPGSEVSYTYAAAGNDNDGYNIRHVSSVTKGGGTWDYTYWRTMEEGRITAYSMMYVYGPLGTSYSASGNLAFGAVEWITDTLGRTYGQGLDSYIRQDFRILSDSQPDGTVREYQRDWRNNITKLRFVPQTGSSDPAYEINATYPGECANPRTCNKPLTVTDARGAVTTYTYDQNHGGILAKTMPAVNGISPVTRYAYAQRYPWLKNASGGFSQATEPVWLLTEERVCRTTATVANGCAGGPADEVITSYDYGSDGTANNLMLRGTAVTADGQTLRTCYVHNYRGDIISQTSPRGTGGSCL</sequence>
<protein>
    <submittedName>
        <fullName evidence="1">YD repeat-containing protein</fullName>
    </submittedName>
</protein>
<organism evidence="1 2">
    <name type="scientific">Sphingomonas leidyi</name>
    <dbReference type="NCBI Taxonomy" id="68569"/>
    <lineage>
        <taxon>Bacteria</taxon>
        <taxon>Pseudomonadati</taxon>
        <taxon>Pseudomonadota</taxon>
        <taxon>Alphaproteobacteria</taxon>
        <taxon>Sphingomonadales</taxon>
        <taxon>Sphingomonadaceae</taxon>
        <taxon>Sphingomonas</taxon>
    </lineage>
</organism>
<reference evidence="1 2" key="1">
    <citation type="submission" date="2020-03" db="EMBL/GenBank/DDBJ databases">
        <title>Genomic Encyclopedia of Type Strains, Phase IV (KMG-IV): sequencing the most valuable type-strain genomes for metagenomic binning, comparative biology and taxonomic classification.</title>
        <authorList>
            <person name="Goeker M."/>
        </authorList>
    </citation>
    <scope>NUCLEOTIDE SEQUENCE [LARGE SCALE GENOMIC DNA]</scope>
    <source>
        <strain evidence="1 2">DSM 4733</strain>
    </source>
</reference>
<evidence type="ECO:0000313" key="2">
    <source>
        <dbReference type="Proteomes" id="UP000564677"/>
    </source>
</evidence>
<dbReference type="AlphaFoldDB" id="A0A7X5ZVD6"/>
<keyword evidence="2" id="KW-1185">Reference proteome</keyword>
<dbReference type="Proteomes" id="UP000564677">
    <property type="component" value="Unassembled WGS sequence"/>
</dbReference>
<name>A0A7X5ZVD6_9SPHN</name>
<proteinExistence type="predicted"/>
<dbReference type="RefSeq" id="WP_167298956.1">
    <property type="nucleotide sequence ID" value="NZ_JAASQV010000001.1"/>
</dbReference>
<dbReference type="EMBL" id="JAASQV010000001">
    <property type="protein sequence ID" value="NIJ64634.1"/>
    <property type="molecule type" value="Genomic_DNA"/>
</dbReference>
<evidence type="ECO:0000313" key="1">
    <source>
        <dbReference type="EMBL" id="NIJ64634.1"/>
    </source>
</evidence>